<feature type="transmembrane region" description="Helical" evidence="1">
    <location>
        <begin position="439"/>
        <end position="456"/>
    </location>
</feature>
<proteinExistence type="predicted"/>
<keyword evidence="1" id="KW-1133">Transmembrane helix</keyword>
<feature type="transmembrane region" description="Helical" evidence="1">
    <location>
        <begin position="345"/>
        <end position="373"/>
    </location>
</feature>
<evidence type="ECO:0000313" key="3">
    <source>
        <dbReference type="Proteomes" id="UP000022141"/>
    </source>
</evidence>
<dbReference type="PATRIC" id="fig|1454004.3.peg.2520"/>
<evidence type="ECO:0000313" key="2">
    <source>
        <dbReference type="EMBL" id="EXI87575.1"/>
    </source>
</evidence>
<organism evidence="2 3">
    <name type="scientific">Accumulibacter regalis</name>
    <dbReference type="NCBI Taxonomy" id="522306"/>
    <lineage>
        <taxon>Bacteria</taxon>
        <taxon>Pseudomonadati</taxon>
        <taxon>Pseudomonadota</taxon>
        <taxon>Betaproteobacteria</taxon>
        <taxon>Candidatus Accumulibacter</taxon>
    </lineage>
</organism>
<evidence type="ECO:0000256" key="1">
    <source>
        <dbReference type="SAM" id="Phobius"/>
    </source>
</evidence>
<keyword evidence="1" id="KW-0472">Membrane</keyword>
<feature type="transmembrane region" description="Helical" evidence="1">
    <location>
        <begin position="463"/>
        <end position="480"/>
    </location>
</feature>
<dbReference type="EMBL" id="JEMY01000033">
    <property type="protein sequence ID" value="EXI87575.1"/>
    <property type="molecule type" value="Genomic_DNA"/>
</dbReference>
<gene>
    <name evidence="2" type="ORF">AW11_02439</name>
</gene>
<keyword evidence="1" id="KW-0812">Transmembrane</keyword>
<keyword evidence="3" id="KW-1185">Reference proteome</keyword>
<feature type="transmembrane region" description="Helical" evidence="1">
    <location>
        <begin position="317"/>
        <end position="333"/>
    </location>
</feature>
<dbReference type="eggNOG" id="ENOG5032THT">
    <property type="taxonomic scope" value="Bacteria"/>
</dbReference>
<feature type="transmembrane region" description="Helical" evidence="1">
    <location>
        <begin position="178"/>
        <end position="200"/>
    </location>
</feature>
<reference evidence="2" key="1">
    <citation type="submission" date="2014-02" db="EMBL/GenBank/DDBJ databases">
        <title>Expanding our view of genomic diversity in Candidatus Accumulibacter clades.</title>
        <authorList>
            <person name="Skennerton C.T."/>
            <person name="Barr J.J."/>
            <person name="Slater F.R."/>
            <person name="Bond P.L."/>
            <person name="Tyson G.W."/>
        </authorList>
    </citation>
    <scope>NUCLEOTIDE SEQUENCE [LARGE SCALE GENOMIC DNA]</scope>
</reference>
<accession>A0A011QER8</accession>
<feature type="transmembrane region" description="Helical" evidence="1">
    <location>
        <begin position="283"/>
        <end position="310"/>
    </location>
</feature>
<comment type="caution">
    <text evidence="2">The sequence shown here is derived from an EMBL/GenBank/DDBJ whole genome shotgun (WGS) entry which is preliminary data.</text>
</comment>
<sequence length="640" mass="69037">MNARPSAFRQVLASVRPHTLALPILVAAAWIATHRYQGIWHDGVLYAGQAVFRLDPGPFSRDLFFAYGSQDGFTLFTAIYALAIEKLGLPVASTLLLATAHVAWLAAAAFLLRAFLAGLAFWLALTLVAVLPGGYGSGGVLSYGESFLTARIWAEPAALLAVACILRGYRILAVGSLLFAAAMHPIIAFPAALFVLFFALRGFRQSLLGLGVLAVAVLLAFVAIPSLSALAQGMDPLWQGLSRARSPFVFLDLWQTNEFREPLFLGLLLSTAALAAGEESRRLWWSALGVLCAGMGLAFMTLHWPAVLVVQMQPWRVLWLAKILAIAAATVLARDAWSTSAYGRILVAALLACALAVDGTGLLAAVPLLLLLVAARRLAIEPRRLPAWLVWSAWAVIALLIGERIFSAAQLSALPLDFAAADFARLSVGDRLAMVLRDAAWFVFPPLLVGAWLLIVRCPRSRPWLALLLGGGLLFIAGHWRQGGVNRVAEDQLQVGGHAELARIIQAHHLTYWGDGLRNLWLVLHRGSYASASQAAGAIFSRQTAIEAERRLARVRPLGLADSIFERVPTAPAQSSKRPTTIDDLVHACQDPILDFVVLLQPVPGATPMTVVSLYPSGPDYRVYACAPLRAVPDPFPAQR</sequence>
<feature type="transmembrane region" description="Helical" evidence="1">
    <location>
        <begin position="12"/>
        <end position="32"/>
    </location>
</feature>
<name>A0A011QER8_ACCRE</name>
<evidence type="ECO:0008006" key="4">
    <source>
        <dbReference type="Google" id="ProtNLM"/>
    </source>
</evidence>
<dbReference type="Proteomes" id="UP000022141">
    <property type="component" value="Unassembled WGS sequence"/>
</dbReference>
<dbReference type="AlphaFoldDB" id="A0A011QER8"/>
<protein>
    <recommendedName>
        <fullName evidence="4">Transmembrane protein</fullName>
    </recommendedName>
</protein>
<feature type="transmembrane region" description="Helical" evidence="1">
    <location>
        <begin position="207"/>
        <end position="231"/>
    </location>
</feature>
<dbReference type="STRING" id="1454004.AW11_02439"/>
<feature type="transmembrane region" description="Helical" evidence="1">
    <location>
        <begin position="385"/>
        <end position="406"/>
    </location>
</feature>